<comment type="caution">
    <text evidence="1">The sequence shown here is derived from an EMBL/GenBank/DDBJ whole genome shotgun (WGS) entry which is preliminary data.</text>
</comment>
<evidence type="ECO:0000313" key="1">
    <source>
        <dbReference type="EMBL" id="MFF1276992.1"/>
    </source>
</evidence>
<dbReference type="EMBL" id="JBHVZQ010000029">
    <property type="protein sequence ID" value="MFF1276992.1"/>
    <property type="molecule type" value="Genomic_DNA"/>
</dbReference>
<keyword evidence="2" id="KW-1185">Reference proteome</keyword>
<evidence type="ECO:0008006" key="3">
    <source>
        <dbReference type="Google" id="ProtNLM"/>
    </source>
</evidence>
<organism evidence="1 2">
    <name type="scientific">Streptomyces marokkonensis</name>
    <dbReference type="NCBI Taxonomy" id="324855"/>
    <lineage>
        <taxon>Bacteria</taxon>
        <taxon>Bacillati</taxon>
        <taxon>Actinomycetota</taxon>
        <taxon>Actinomycetes</taxon>
        <taxon>Kitasatosporales</taxon>
        <taxon>Streptomycetaceae</taxon>
        <taxon>Streptomyces</taxon>
    </lineage>
</organism>
<accession>A0ABW6QCZ4</accession>
<reference evidence="1 2" key="1">
    <citation type="submission" date="2024-09" db="EMBL/GenBank/DDBJ databases">
        <title>The Natural Products Discovery Center: Release of the First 8490 Sequenced Strains for Exploring Actinobacteria Biosynthetic Diversity.</title>
        <authorList>
            <person name="Kalkreuter E."/>
            <person name="Kautsar S.A."/>
            <person name="Yang D."/>
            <person name="Bader C.D."/>
            <person name="Teijaro C.N."/>
            <person name="Fluegel L."/>
            <person name="Davis C.M."/>
            <person name="Simpson J.R."/>
            <person name="Lauterbach L."/>
            <person name="Steele A.D."/>
            <person name="Gui C."/>
            <person name="Meng S."/>
            <person name="Li G."/>
            <person name="Viehrig K."/>
            <person name="Ye F."/>
            <person name="Su P."/>
            <person name="Kiefer A.F."/>
            <person name="Nichols A."/>
            <person name="Cepeda A.J."/>
            <person name="Yan W."/>
            <person name="Fan B."/>
            <person name="Jiang Y."/>
            <person name="Adhikari A."/>
            <person name="Zheng C.-J."/>
            <person name="Schuster L."/>
            <person name="Cowan T.M."/>
            <person name="Smanski M.J."/>
            <person name="Chevrette M.G."/>
            <person name="De Carvalho L.P.S."/>
            <person name="Shen B."/>
        </authorList>
    </citation>
    <scope>NUCLEOTIDE SEQUENCE [LARGE SCALE GENOMIC DNA]</scope>
    <source>
        <strain evidence="1 2">NPDC058328</strain>
    </source>
</reference>
<proteinExistence type="predicted"/>
<sequence>MPDRYYLAWLAYQSEHKTEPSAEQLSAYLATQGLLGRGNKPVSPSNLRRHFLRWRIYTIWAKHRHHTANPPIRVVAQDCATRNITGQYNRPVTTDYIAAHTTDFQHRWHRIGASPTPAGAKATQP</sequence>
<protein>
    <recommendedName>
        <fullName evidence="3">Integrase</fullName>
    </recommendedName>
</protein>
<evidence type="ECO:0000313" key="2">
    <source>
        <dbReference type="Proteomes" id="UP001601627"/>
    </source>
</evidence>
<name>A0ABW6QCZ4_9ACTN</name>
<dbReference type="Proteomes" id="UP001601627">
    <property type="component" value="Unassembled WGS sequence"/>
</dbReference>
<dbReference type="RefSeq" id="WP_388238508.1">
    <property type="nucleotide sequence ID" value="NZ_JBHVZQ010000029.1"/>
</dbReference>
<gene>
    <name evidence="1" type="ORF">ACFVZC_26815</name>
</gene>